<evidence type="ECO:0000313" key="1">
    <source>
        <dbReference type="EMBL" id="HIZ62883.1"/>
    </source>
</evidence>
<dbReference type="PANTHER" id="PTHR34071">
    <property type="entry name" value="5-NITROIMIDAZOLE ANTIBIOTICS RESISTANCE PROTEIN, NIMA-FAMILY-RELATED PROTEIN-RELATED"/>
    <property type="match status" value="1"/>
</dbReference>
<dbReference type="Proteomes" id="UP000824105">
    <property type="component" value="Unassembled WGS sequence"/>
</dbReference>
<reference evidence="1" key="1">
    <citation type="journal article" date="2021" name="PeerJ">
        <title>Extensive microbial diversity within the chicken gut microbiome revealed by metagenomics and culture.</title>
        <authorList>
            <person name="Gilroy R."/>
            <person name="Ravi A."/>
            <person name="Getino M."/>
            <person name="Pursley I."/>
            <person name="Horton D.L."/>
            <person name="Alikhan N.F."/>
            <person name="Baker D."/>
            <person name="Gharbi K."/>
            <person name="Hall N."/>
            <person name="Watson M."/>
            <person name="Adriaenssens E.M."/>
            <person name="Foster-Nyarko E."/>
            <person name="Jarju S."/>
            <person name="Secka A."/>
            <person name="Antonio M."/>
            <person name="Oren A."/>
            <person name="Chaudhuri R.R."/>
            <person name="La Ragione R."/>
            <person name="Hildebrand F."/>
            <person name="Pallen M.J."/>
        </authorList>
    </citation>
    <scope>NUCLEOTIDE SEQUENCE</scope>
    <source>
        <strain evidence="1">CHK188-11489</strain>
    </source>
</reference>
<protein>
    <submittedName>
        <fullName evidence="1">Pyridoxamine 5'-phosphate oxidase family protein</fullName>
    </submittedName>
</protein>
<dbReference type="SUPFAM" id="SSF50475">
    <property type="entry name" value="FMN-binding split barrel"/>
    <property type="match status" value="1"/>
</dbReference>
<gene>
    <name evidence="1" type="ORF">H9724_08990</name>
</gene>
<comment type="caution">
    <text evidence="1">The sequence shown here is derived from an EMBL/GenBank/DDBJ whole genome shotgun (WGS) entry which is preliminary data.</text>
</comment>
<dbReference type="InterPro" id="IPR024747">
    <property type="entry name" value="Pyridox_Oxase-rel"/>
</dbReference>
<dbReference type="Gene3D" id="2.30.110.10">
    <property type="entry name" value="Electron Transport, Fmn-binding Protein, Chain A"/>
    <property type="match status" value="1"/>
</dbReference>
<dbReference type="EMBL" id="DXBF01000069">
    <property type="protein sequence ID" value="HIZ62883.1"/>
    <property type="molecule type" value="Genomic_DNA"/>
</dbReference>
<proteinExistence type="predicted"/>
<dbReference type="Pfam" id="PF12900">
    <property type="entry name" value="Pyridox_ox_2"/>
    <property type="match status" value="1"/>
</dbReference>
<accession>A0A9D2FL88</accession>
<organism evidence="1 2">
    <name type="scientific">Candidatus Gemmiger avistercoris</name>
    <dbReference type="NCBI Taxonomy" id="2838606"/>
    <lineage>
        <taxon>Bacteria</taxon>
        <taxon>Bacillati</taxon>
        <taxon>Bacillota</taxon>
        <taxon>Clostridia</taxon>
        <taxon>Eubacteriales</taxon>
        <taxon>Gemmiger</taxon>
    </lineage>
</organism>
<dbReference type="InterPro" id="IPR012349">
    <property type="entry name" value="Split_barrel_FMN-bd"/>
</dbReference>
<dbReference type="PANTHER" id="PTHR34071:SF2">
    <property type="entry name" value="FLAVIN-NUCLEOTIDE-BINDING PROTEIN"/>
    <property type="match status" value="1"/>
</dbReference>
<sequence>MFRAMRRKKQQLSPGACAEILRRGTSGVLAVAGDGGYPYAVPLSYVYDGQTVYFHSANTGHKVDAIVREPRVSFCVIDRDEVLPEAFTTAYRSVIVFGRVRVLEKEEEKRAAVEKLALRYAPNVPEADREAEIDRFWPGLCMLALEPEQITGKEGLELTQLRGSAQ</sequence>
<evidence type="ECO:0000313" key="2">
    <source>
        <dbReference type="Proteomes" id="UP000824105"/>
    </source>
</evidence>
<reference evidence="1" key="2">
    <citation type="submission" date="2021-04" db="EMBL/GenBank/DDBJ databases">
        <authorList>
            <person name="Gilroy R."/>
        </authorList>
    </citation>
    <scope>NUCLEOTIDE SEQUENCE</scope>
    <source>
        <strain evidence="1">CHK188-11489</strain>
    </source>
</reference>
<name>A0A9D2FL88_9FIRM</name>
<dbReference type="AlphaFoldDB" id="A0A9D2FL88"/>